<evidence type="ECO:0000313" key="3">
    <source>
        <dbReference type="EMBL" id="ADD93188.1"/>
    </source>
</evidence>
<dbReference type="Gene3D" id="1.10.287.1490">
    <property type="match status" value="1"/>
</dbReference>
<reference evidence="3" key="1">
    <citation type="journal article" date="2010" name="ISME J.">
        <title>Metagenome of the Mediterranean deep chlorophyll maximum studied by direct and fosmid library 454 pyrosequencing.</title>
        <authorList>
            <person name="Ghai R."/>
            <person name="Martin-Cuadrado A.B."/>
            <person name="Molto A.G."/>
            <person name="Heredia I.G."/>
            <person name="Cabrera R."/>
            <person name="Martin J."/>
            <person name="Verdu M."/>
            <person name="Deschamps P."/>
            <person name="Moreira D."/>
            <person name="Lopez-Garcia P."/>
            <person name="Mira A."/>
            <person name="Rodriguez-Valera F."/>
        </authorList>
    </citation>
    <scope>NUCLEOTIDE SEQUENCE</scope>
</reference>
<dbReference type="AlphaFoldDB" id="D6PBT7"/>
<accession>D6PBT7</accession>
<organism evidence="3">
    <name type="scientific">uncultured archaeon MedDCM-OCT-S08-C16</name>
    <dbReference type="NCBI Taxonomy" id="743095"/>
    <lineage>
        <taxon>Archaea</taxon>
        <taxon>environmental samples</taxon>
    </lineage>
</organism>
<feature type="coiled-coil region" evidence="1">
    <location>
        <begin position="83"/>
        <end position="218"/>
    </location>
</feature>
<name>D6PBT7_9ARCH</name>
<dbReference type="EMBL" id="GU942969">
    <property type="protein sequence ID" value="ADD93188.1"/>
    <property type="molecule type" value="Genomic_DNA"/>
</dbReference>
<feature type="coiled-coil region" evidence="1">
    <location>
        <begin position="248"/>
        <end position="327"/>
    </location>
</feature>
<feature type="compositionally biased region" description="Basic and acidic residues" evidence="2">
    <location>
        <begin position="348"/>
        <end position="366"/>
    </location>
</feature>
<sequence length="421" mass="47681">MTIDSTGTSGIRRLDDASGDERAALEGMLKGYPVEQLVEEVLIAWQELAARNEEMVSVKQRLRVLELDLAEREDMVAPEVARLNQAESSLQESEAKIIHLERLLSDARAELESQQSSISQEERDAMAKENAQLRDLSIQQDEVVAELEGRITQMVEALERAADAGLTSVTAEEVRSLKSKLDAALMQNEAEQAANKALEEERQRLRDIADRLRGLLDARDGRLGELEEQLERVMQGPRSVSAEHDYLVEQIEELKRRLLERNREYESLRRRERRLHNDVFERDERVQQMTLTLTDMEAALQDRTAELRELEGQRESMSHELDSVRRGERTREVVGRVFADSLSLVRTHDAREAKREAYSNEPDKTRTLSTPDTSDMANLAEGGRVQLNVEETEITPGMDVDGARPPSPGGTGDPVLFEDED</sequence>
<evidence type="ECO:0000256" key="2">
    <source>
        <dbReference type="SAM" id="MobiDB-lite"/>
    </source>
</evidence>
<keyword evidence="1" id="KW-0175">Coiled coil</keyword>
<proteinExistence type="predicted"/>
<feature type="region of interest" description="Disordered" evidence="2">
    <location>
        <begin position="348"/>
        <end position="421"/>
    </location>
</feature>
<protein>
    <submittedName>
        <fullName evidence="3">Uncharacterized protein</fullName>
    </submittedName>
</protein>
<feature type="compositionally biased region" description="Polar residues" evidence="2">
    <location>
        <begin position="367"/>
        <end position="376"/>
    </location>
</feature>
<evidence type="ECO:0000256" key="1">
    <source>
        <dbReference type="SAM" id="Coils"/>
    </source>
</evidence>